<dbReference type="GO" id="GO:0003723">
    <property type="term" value="F:RNA binding"/>
    <property type="evidence" value="ECO:0007669"/>
    <property type="project" value="UniProtKB-KW"/>
</dbReference>
<evidence type="ECO:0000259" key="4">
    <source>
        <dbReference type="SMART" id="SM00363"/>
    </source>
</evidence>
<dbReference type="PROSITE" id="PS50889">
    <property type="entry name" value="S4"/>
    <property type="match status" value="1"/>
</dbReference>
<dbReference type="Pfam" id="PF01728">
    <property type="entry name" value="FtsJ"/>
    <property type="match status" value="1"/>
</dbReference>
<accession>A0A0R2QBB3</accession>
<name>A0A0R2QBB3_9ACTN</name>
<feature type="domain" description="RNA-binding S4" evidence="4">
    <location>
        <begin position="6"/>
        <end position="70"/>
    </location>
</feature>
<comment type="caution">
    <text evidence="5">The sequence shown here is derived from an EMBL/GenBank/DDBJ whole genome shotgun (WGS) entry which is preliminary data.</text>
</comment>
<sequence length="257" mass="27729">MSKVRLRLDTWLVKQGIATDVGNAKTLIDQGLILVNGSIALTDNRMIANSDIVLLSTPARFVSRGGEKLEAALLSFGVELDDKRVLDVGASTGGFTDCVLQRGAGEVTSLDVGKSQLHDRLVRDPRVKVLDSTNARSMTTALVGEFDLVVADLSFISLRQVATALCKVLRPHGDMILLVKPQFEAEKSEVDKGSGVIRDAEIHQRTIDQVVKAFESQGMKQSGLIESPLRGADGNTEFLLHLRRESAGGTHSVSPVE</sequence>
<dbReference type="SMART" id="SM00363">
    <property type="entry name" value="S4"/>
    <property type="match status" value="1"/>
</dbReference>
<dbReference type="Proteomes" id="UP000051017">
    <property type="component" value="Unassembled WGS sequence"/>
</dbReference>
<dbReference type="PANTHER" id="PTHR32319">
    <property type="entry name" value="BACTERIAL HEMOLYSIN-LIKE PROTEIN"/>
    <property type="match status" value="1"/>
</dbReference>
<organism evidence="5 6">
    <name type="scientific">Acidimicrobiia bacterium BACL6 MAG-120924-bin43</name>
    <dbReference type="NCBI Taxonomy" id="1655583"/>
    <lineage>
        <taxon>Bacteria</taxon>
        <taxon>Bacillati</taxon>
        <taxon>Actinomycetota</taxon>
        <taxon>Acidimicrobiia</taxon>
        <taxon>acIV cluster</taxon>
    </lineage>
</organism>
<dbReference type="SUPFAM" id="SSF53335">
    <property type="entry name" value="S-adenosyl-L-methionine-dependent methyltransferases"/>
    <property type="match status" value="1"/>
</dbReference>
<dbReference type="CDD" id="cd02440">
    <property type="entry name" value="AdoMet_MTases"/>
    <property type="match status" value="1"/>
</dbReference>
<dbReference type="InterPro" id="IPR002942">
    <property type="entry name" value="S4_RNA-bd"/>
</dbReference>
<dbReference type="InterPro" id="IPR047048">
    <property type="entry name" value="TlyA"/>
</dbReference>
<dbReference type="PANTHER" id="PTHR32319:SF0">
    <property type="entry name" value="BACTERIAL HEMOLYSIN-LIKE PROTEIN"/>
    <property type="match status" value="1"/>
</dbReference>
<evidence type="ECO:0000313" key="6">
    <source>
        <dbReference type="Proteomes" id="UP000051017"/>
    </source>
</evidence>
<dbReference type="NCBIfam" id="TIGR00478">
    <property type="entry name" value="tly"/>
    <property type="match status" value="1"/>
</dbReference>
<reference evidence="5 6" key="1">
    <citation type="submission" date="2015-10" db="EMBL/GenBank/DDBJ databases">
        <title>Metagenome-Assembled Genomes uncover a global brackish microbiome.</title>
        <authorList>
            <person name="Hugerth L.W."/>
            <person name="Larsson J."/>
            <person name="Alneberg J."/>
            <person name="Lindh M.V."/>
            <person name="Legrand C."/>
            <person name="Pinhassi J."/>
            <person name="Andersson A.F."/>
        </authorList>
    </citation>
    <scope>NUCLEOTIDE SEQUENCE [LARGE SCALE GENOMIC DNA]</scope>
    <source>
        <strain evidence="5">BACL6 MAG-120924-bin43</strain>
    </source>
</reference>
<dbReference type="Gene3D" id="3.40.50.150">
    <property type="entry name" value="Vaccinia Virus protein VP39"/>
    <property type="match status" value="1"/>
</dbReference>
<dbReference type="InterPro" id="IPR004538">
    <property type="entry name" value="Hemolysin_A/TlyA"/>
</dbReference>
<dbReference type="PIRSF" id="PIRSF005578">
    <property type="entry name" value="TlyA"/>
    <property type="match status" value="1"/>
</dbReference>
<dbReference type="EMBL" id="LIBJ01000167">
    <property type="protein sequence ID" value="KRO47356.1"/>
    <property type="molecule type" value="Genomic_DNA"/>
</dbReference>
<dbReference type="GO" id="GO:0032259">
    <property type="term" value="P:methylation"/>
    <property type="evidence" value="ECO:0007669"/>
    <property type="project" value="InterPro"/>
</dbReference>
<dbReference type="SUPFAM" id="SSF55174">
    <property type="entry name" value="Alpha-L RNA-binding motif"/>
    <property type="match status" value="1"/>
</dbReference>
<dbReference type="InterPro" id="IPR029063">
    <property type="entry name" value="SAM-dependent_MTases_sf"/>
</dbReference>
<dbReference type="Pfam" id="PF01479">
    <property type="entry name" value="S4"/>
    <property type="match status" value="1"/>
</dbReference>
<evidence type="ECO:0000313" key="5">
    <source>
        <dbReference type="EMBL" id="KRO47356.1"/>
    </source>
</evidence>
<dbReference type="GO" id="GO:0008168">
    <property type="term" value="F:methyltransferase activity"/>
    <property type="evidence" value="ECO:0007669"/>
    <property type="project" value="InterPro"/>
</dbReference>
<comment type="similarity">
    <text evidence="2">Belongs to the TlyA family.</text>
</comment>
<dbReference type="InterPro" id="IPR002877">
    <property type="entry name" value="RNA_MeTrfase_FtsJ_dom"/>
</dbReference>
<dbReference type="InterPro" id="IPR036986">
    <property type="entry name" value="S4_RNA-bd_sf"/>
</dbReference>
<evidence type="ECO:0000256" key="1">
    <source>
        <dbReference type="ARBA" id="ARBA00022884"/>
    </source>
</evidence>
<dbReference type="AlphaFoldDB" id="A0A0R2QBB3"/>
<gene>
    <name evidence="5" type="ORF">ABR75_04490</name>
</gene>
<evidence type="ECO:0000256" key="3">
    <source>
        <dbReference type="PROSITE-ProRule" id="PRU00182"/>
    </source>
</evidence>
<dbReference type="Gene3D" id="3.10.290.10">
    <property type="entry name" value="RNA-binding S4 domain"/>
    <property type="match status" value="1"/>
</dbReference>
<protein>
    <recommendedName>
        <fullName evidence="4">RNA-binding S4 domain-containing protein</fullName>
    </recommendedName>
</protein>
<keyword evidence="1 3" id="KW-0694">RNA-binding</keyword>
<dbReference type="CDD" id="cd00165">
    <property type="entry name" value="S4"/>
    <property type="match status" value="1"/>
</dbReference>
<proteinExistence type="inferred from homology"/>
<evidence type="ECO:0000256" key="2">
    <source>
        <dbReference type="ARBA" id="ARBA00029460"/>
    </source>
</evidence>